<evidence type="ECO:0000256" key="1">
    <source>
        <dbReference type="SAM" id="Coils"/>
    </source>
</evidence>
<dbReference type="InterPro" id="IPR007690">
    <property type="entry name" value="T2SS_GspM"/>
</dbReference>
<evidence type="ECO:0000313" key="3">
    <source>
        <dbReference type="EMBL" id="GGA82840.1"/>
    </source>
</evidence>
<gene>
    <name evidence="3" type="ORF">GCM10011369_26040</name>
</gene>
<feature type="transmembrane region" description="Helical" evidence="2">
    <location>
        <begin position="21"/>
        <end position="41"/>
    </location>
</feature>
<evidence type="ECO:0000256" key="2">
    <source>
        <dbReference type="SAM" id="Phobius"/>
    </source>
</evidence>
<dbReference type="EMBL" id="BMDX01000014">
    <property type="protein sequence ID" value="GGA82840.1"/>
    <property type="molecule type" value="Genomic_DNA"/>
</dbReference>
<accession>A0A8J2U6N4</accession>
<feature type="coiled-coil region" evidence="1">
    <location>
        <begin position="47"/>
        <end position="114"/>
    </location>
</feature>
<name>A0A8J2U6N4_9GAMM</name>
<sequence length="217" mass="24896">MNPQLQQLETRFNDMTARERGMVLGAGLIVVFMLLFSLWLAPSLEQGDRLDRQLQQTEQSTTNLQRQIDTLNVLLKRDPNEAVRVELKSIESQIVELDDELGELTVDLVSAEQMLPVLQSLLATARNVTLVELKSIPAQSVLAPEQQQQAEVGMYRHGIELQVAGSFFDIYRLIESIEAAQWRFYWQMMDYQVTDYPKASVRIVLYTLSTSEDYIRV</sequence>
<evidence type="ECO:0000313" key="4">
    <source>
        <dbReference type="Proteomes" id="UP000619743"/>
    </source>
</evidence>
<keyword evidence="2" id="KW-0812">Transmembrane</keyword>
<keyword evidence="1" id="KW-0175">Coiled coil</keyword>
<dbReference type="AlphaFoldDB" id="A0A8J2U6N4"/>
<organism evidence="3 4">
    <name type="scientific">Neiella marina</name>
    <dbReference type="NCBI Taxonomy" id="508461"/>
    <lineage>
        <taxon>Bacteria</taxon>
        <taxon>Pseudomonadati</taxon>
        <taxon>Pseudomonadota</taxon>
        <taxon>Gammaproteobacteria</taxon>
        <taxon>Alteromonadales</taxon>
        <taxon>Echinimonadaceae</taxon>
        <taxon>Neiella</taxon>
    </lineage>
</organism>
<dbReference type="Proteomes" id="UP000619743">
    <property type="component" value="Unassembled WGS sequence"/>
</dbReference>
<keyword evidence="4" id="KW-1185">Reference proteome</keyword>
<dbReference type="GO" id="GO:0015628">
    <property type="term" value="P:protein secretion by the type II secretion system"/>
    <property type="evidence" value="ECO:0007669"/>
    <property type="project" value="InterPro"/>
</dbReference>
<keyword evidence="2" id="KW-0472">Membrane</keyword>
<protein>
    <submittedName>
        <fullName evidence="3">MSHA biogenesis protein MshJ</fullName>
    </submittedName>
</protein>
<dbReference type="RefSeq" id="WP_087506246.1">
    <property type="nucleotide sequence ID" value="NZ_BMDX01000014.1"/>
</dbReference>
<dbReference type="GO" id="GO:0015627">
    <property type="term" value="C:type II protein secretion system complex"/>
    <property type="evidence" value="ECO:0007669"/>
    <property type="project" value="InterPro"/>
</dbReference>
<proteinExistence type="predicted"/>
<dbReference type="OrthoDB" id="9151209at2"/>
<reference evidence="4" key="1">
    <citation type="journal article" date="2019" name="Int. J. Syst. Evol. Microbiol.">
        <title>The Global Catalogue of Microorganisms (GCM) 10K type strain sequencing project: providing services to taxonomists for standard genome sequencing and annotation.</title>
        <authorList>
            <consortium name="The Broad Institute Genomics Platform"/>
            <consortium name="The Broad Institute Genome Sequencing Center for Infectious Disease"/>
            <person name="Wu L."/>
            <person name="Ma J."/>
        </authorList>
    </citation>
    <scope>NUCLEOTIDE SEQUENCE [LARGE SCALE GENOMIC DNA]</scope>
    <source>
        <strain evidence="4">CGMCC 1.10130</strain>
    </source>
</reference>
<comment type="caution">
    <text evidence="3">The sequence shown here is derived from an EMBL/GenBank/DDBJ whole genome shotgun (WGS) entry which is preliminary data.</text>
</comment>
<dbReference type="Pfam" id="PF04612">
    <property type="entry name" value="T2SSM"/>
    <property type="match status" value="1"/>
</dbReference>
<keyword evidence="2" id="KW-1133">Transmembrane helix</keyword>